<comment type="caution">
    <text evidence="2">The sequence shown here is derived from an EMBL/GenBank/DDBJ whole genome shotgun (WGS) entry which is preliminary data.</text>
</comment>
<evidence type="ECO:0000313" key="2">
    <source>
        <dbReference type="EMBL" id="PKI78279.1"/>
    </source>
</evidence>
<dbReference type="Proteomes" id="UP000233551">
    <property type="component" value="Unassembled WGS sequence"/>
</dbReference>
<keyword evidence="1" id="KW-0175">Coiled coil</keyword>
<sequence length="150" mass="17671">MAEKDRHCTYSASRDRWFQLSSFIRRVFFFFAEFIRRVEEKIESVYNDVKAEGNNEMIHDVESWKSNHESLKSKMYHVTNMLFHTIRRDNATAVILDREEARAVMEAMVQWFSKAKEIINAGLNKLQDLLEEAQGKKSKESSELSSDLDQ</sequence>
<dbReference type="AlphaFoldDB" id="A0A2I0LC75"/>
<proteinExistence type="predicted"/>
<feature type="coiled-coil region" evidence="1">
    <location>
        <begin position="116"/>
        <end position="143"/>
    </location>
</feature>
<gene>
    <name evidence="2" type="ORF">CRG98_001337</name>
</gene>
<organism evidence="2 3">
    <name type="scientific">Punica granatum</name>
    <name type="common">Pomegranate</name>
    <dbReference type="NCBI Taxonomy" id="22663"/>
    <lineage>
        <taxon>Eukaryota</taxon>
        <taxon>Viridiplantae</taxon>
        <taxon>Streptophyta</taxon>
        <taxon>Embryophyta</taxon>
        <taxon>Tracheophyta</taxon>
        <taxon>Spermatophyta</taxon>
        <taxon>Magnoliopsida</taxon>
        <taxon>eudicotyledons</taxon>
        <taxon>Gunneridae</taxon>
        <taxon>Pentapetalae</taxon>
        <taxon>rosids</taxon>
        <taxon>malvids</taxon>
        <taxon>Myrtales</taxon>
        <taxon>Lythraceae</taxon>
        <taxon>Punica</taxon>
    </lineage>
</organism>
<dbReference type="EMBL" id="PGOL01000056">
    <property type="protein sequence ID" value="PKI78279.1"/>
    <property type="molecule type" value="Genomic_DNA"/>
</dbReference>
<name>A0A2I0LC75_PUNGR</name>
<evidence type="ECO:0000313" key="3">
    <source>
        <dbReference type="Proteomes" id="UP000233551"/>
    </source>
</evidence>
<protein>
    <submittedName>
        <fullName evidence="2">Uncharacterized protein</fullName>
    </submittedName>
</protein>
<reference evidence="2 3" key="1">
    <citation type="submission" date="2017-11" db="EMBL/GenBank/DDBJ databases">
        <title>De-novo sequencing of pomegranate (Punica granatum L.) genome.</title>
        <authorList>
            <person name="Akparov Z."/>
            <person name="Amiraslanov A."/>
            <person name="Hajiyeva S."/>
            <person name="Abbasov M."/>
            <person name="Kaur K."/>
            <person name="Hamwieh A."/>
            <person name="Solovyev V."/>
            <person name="Salamov A."/>
            <person name="Braich B."/>
            <person name="Kosarev P."/>
            <person name="Mahmoud A."/>
            <person name="Hajiyev E."/>
            <person name="Babayeva S."/>
            <person name="Izzatullayeva V."/>
            <person name="Mammadov A."/>
            <person name="Mammadov A."/>
            <person name="Sharifova S."/>
            <person name="Ojaghi J."/>
            <person name="Eynullazada K."/>
            <person name="Bayramov B."/>
            <person name="Abdulazimova A."/>
            <person name="Shahmuradov I."/>
        </authorList>
    </citation>
    <scope>NUCLEOTIDE SEQUENCE [LARGE SCALE GENOMIC DNA]</scope>
    <source>
        <strain evidence="3">cv. AG2017</strain>
        <tissue evidence="2">Leaf</tissue>
    </source>
</reference>
<keyword evidence="3" id="KW-1185">Reference proteome</keyword>
<evidence type="ECO:0000256" key="1">
    <source>
        <dbReference type="SAM" id="Coils"/>
    </source>
</evidence>
<accession>A0A2I0LC75</accession>